<evidence type="ECO:0000256" key="1">
    <source>
        <dbReference type="ARBA" id="ARBA00008542"/>
    </source>
</evidence>
<proteinExistence type="inferred from homology"/>
<accession>A0ABS0N5I1</accession>
<dbReference type="Proteomes" id="UP000602442">
    <property type="component" value="Unassembled WGS sequence"/>
</dbReference>
<dbReference type="Gene3D" id="3.40.50.880">
    <property type="match status" value="1"/>
</dbReference>
<dbReference type="NCBIfam" id="TIGR01382">
    <property type="entry name" value="PfpI"/>
    <property type="match status" value="1"/>
</dbReference>
<name>A0ABS0N5I1_9SPHN</name>
<organism evidence="3 4">
    <name type="scientific">Aurantiacibacter sediminis</name>
    <dbReference type="NCBI Taxonomy" id="2793064"/>
    <lineage>
        <taxon>Bacteria</taxon>
        <taxon>Pseudomonadati</taxon>
        <taxon>Pseudomonadota</taxon>
        <taxon>Alphaproteobacteria</taxon>
        <taxon>Sphingomonadales</taxon>
        <taxon>Erythrobacteraceae</taxon>
        <taxon>Aurantiacibacter</taxon>
    </lineage>
</organism>
<dbReference type="InterPro" id="IPR002818">
    <property type="entry name" value="DJ-1/PfpI"/>
</dbReference>
<dbReference type="PROSITE" id="PS51276">
    <property type="entry name" value="PEPTIDASE_C56_PFPI"/>
    <property type="match status" value="1"/>
</dbReference>
<gene>
    <name evidence="3" type="ORF">I5L03_10715</name>
</gene>
<dbReference type="InterPro" id="IPR006286">
    <property type="entry name" value="C56_PfpI-like"/>
</dbReference>
<dbReference type="CDD" id="cd03134">
    <property type="entry name" value="GATase1_PfpI_like"/>
    <property type="match status" value="1"/>
</dbReference>
<evidence type="ECO:0000313" key="3">
    <source>
        <dbReference type="EMBL" id="MBH5323055.1"/>
    </source>
</evidence>
<dbReference type="InterPro" id="IPR029062">
    <property type="entry name" value="Class_I_gatase-like"/>
</dbReference>
<protein>
    <submittedName>
        <fullName evidence="3">Type 1 glutamine amidotransferase</fullName>
    </submittedName>
</protein>
<evidence type="ECO:0000313" key="4">
    <source>
        <dbReference type="Proteomes" id="UP000602442"/>
    </source>
</evidence>
<dbReference type="Pfam" id="PF01965">
    <property type="entry name" value="DJ-1_PfpI"/>
    <property type="match status" value="1"/>
</dbReference>
<comment type="similarity">
    <text evidence="1">Belongs to the peptidase C56 family.</text>
</comment>
<dbReference type="RefSeq" id="WP_197921765.1">
    <property type="nucleotide sequence ID" value="NZ_CAWPTA010000008.1"/>
</dbReference>
<dbReference type="SUPFAM" id="SSF52317">
    <property type="entry name" value="Class I glutamine amidotransferase-like"/>
    <property type="match status" value="1"/>
</dbReference>
<comment type="caution">
    <text evidence="3">The sequence shown here is derived from an EMBL/GenBank/DDBJ whole genome shotgun (WGS) entry which is preliminary data.</text>
</comment>
<evidence type="ECO:0000259" key="2">
    <source>
        <dbReference type="Pfam" id="PF01965"/>
    </source>
</evidence>
<sequence length="186" mass="20034">MTQRIMILATDGFEQSELEEPKSRLEKAGYEAVVVSPEDGQIRGFSDGEWGDPVTVDLTVDEATTDAFDALVLPGGQINPDSLRMNDKAVQLIRDFAAENKPIAAICHAPWLLIEAGLVDGKTVTSWPSVRTDLENAGGNVVDQEAAVDGNIITSRNPDDIPAFTSALIEQLESQLAAEHGKFENA</sequence>
<keyword evidence="4" id="KW-1185">Reference proteome</keyword>
<dbReference type="PANTHER" id="PTHR42733:SF12">
    <property type="entry name" value="PROTEINASE"/>
    <property type="match status" value="1"/>
</dbReference>
<reference evidence="3 4" key="1">
    <citation type="submission" date="2020-11" db="EMBL/GenBank/DDBJ databases">
        <title>Erythrobacter sediminis sp. nov., a marine bacterium from a tidal flat of Garorim Bay.</title>
        <authorList>
            <person name="Kim D."/>
            <person name="Yoo Y."/>
            <person name="Kim J.-J."/>
        </authorList>
    </citation>
    <scope>NUCLEOTIDE SEQUENCE [LARGE SCALE GENOMIC DNA]</scope>
    <source>
        <strain evidence="3 4">JGD-13</strain>
    </source>
</reference>
<feature type="domain" description="DJ-1/PfpI" evidence="2">
    <location>
        <begin position="4"/>
        <end position="171"/>
    </location>
</feature>
<keyword evidence="3" id="KW-0315">Glutamine amidotransferase</keyword>
<dbReference type="PANTHER" id="PTHR42733">
    <property type="entry name" value="DJ-1 PROTEIN"/>
    <property type="match status" value="1"/>
</dbReference>
<dbReference type="EMBL" id="JAEANY010000003">
    <property type="protein sequence ID" value="MBH5323055.1"/>
    <property type="molecule type" value="Genomic_DNA"/>
</dbReference>